<keyword evidence="6 8" id="KW-0687">Ribonucleoprotein</keyword>
<evidence type="ECO:0000256" key="1">
    <source>
        <dbReference type="ARBA" id="ARBA00010537"/>
    </source>
</evidence>
<evidence type="ECO:0000259" key="11">
    <source>
        <dbReference type="Pfam" id="PF00298"/>
    </source>
</evidence>
<dbReference type="GO" id="GO:0070180">
    <property type="term" value="F:large ribosomal subunit rRNA binding"/>
    <property type="evidence" value="ECO:0007669"/>
    <property type="project" value="UniProtKB-UniRule"/>
</dbReference>
<comment type="function">
    <text evidence="8 10">Forms part of the ribosomal stalk which helps the ribosome interact with GTP-bound translation factors.</text>
</comment>
<dbReference type="AlphaFoldDB" id="A0A366CTZ1"/>
<dbReference type="Pfam" id="PF03946">
    <property type="entry name" value="Ribosomal_L11_N"/>
    <property type="match status" value="1"/>
</dbReference>
<dbReference type="SUPFAM" id="SSF46906">
    <property type="entry name" value="Ribosomal protein L11, C-terminal domain"/>
    <property type="match status" value="1"/>
</dbReference>
<accession>A0A366CTZ1</accession>
<dbReference type="SUPFAM" id="SSF54747">
    <property type="entry name" value="Ribosomal L11/L12e N-terminal domain"/>
    <property type="match status" value="1"/>
</dbReference>
<keyword evidence="4 8" id="KW-0694">RNA-binding</keyword>
<dbReference type="OrthoDB" id="9802408at2"/>
<dbReference type="Proteomes" id="UP000252086">
    <property type="component" value="Unassembled WGS sequence"/>
</dbReference>
<dbReference type="GO" id="GO:0022625">
    <property type="term" value="C:cytosolic large ribosomal subunit"/>
    <property type="evidence" value="ECO:0007669"/>
    <property type="project" value="TreeGrafter"/>
</dbReference>
<name>A0A366CTZ1_9GAMM</name>
<evidence type="ECO:0000256" key="3">
    <source>
        <dbReference type="ARBA" id="ARBA00022730"/>
    </source>
</evidence>
<dbReference type="Gene3D" id="3.30.1550.10">
    <property type="entry name" value="Ribosomal protein L11/L12, N-terminal domain"/>
    <property type="match status" value="1"/>
</dbReference>
<dbReference type="InterPro" id="IPR036769">
    <property type="entry name" value="Ribosomal_uL11_C_sf"/>
</dbReference>
<dbReference type="Gene3D" id="1.10.10.250">
    <property type="entry name" value="Ribosomal protein L11, C-terminal domain"/>
    <property type="match status" value="1"/>
</dbReference>
<dbReference type="GO" id="GO:0006412">
    <property type="term" value="P:translation"/>
    <property type="evidence" value="ECO:0007669"/>
    <property type="project" value="UniProtKB-UniRule"/>
</dbReference>
<dbReference type="InterPro" id="IPR020784">
    <property type="entry name" value="Ribosomal_uL11_N"/>
</dbReference>
<dbReference type="InterPro" id="IPR036796">
    <property type="entry name" value="Ribosomal_uL11_N_sf"/>
</dbReference>
<evidence type="ECO:0000256" key="9">
    <source>
        <dbReference type="RuleBase" id="RU003978"/>
    </source>
</evidence>
<dbReference type="GO" id="GO:0003735">
    <property type="term" value="F:structural constituent of ribosome"/>
    <property type="evidence" value="ECO:0007669"/>
    <property type="project" value="InterPro"/>
</dbReference>
<organism evidence="13 14">
    <name type="scientific">Marinomonas aquiplantarum</name>
    <dbReference type="NCBI Taxonomy" id="491951"/>
    <lineage>
        <taxon>Bacteria</taxon>
        <taxon>Pseudomonadati</taxon>
        <taxon>Pseudomonadota</taxon>
        <taxon>Gammaproteobacteria</taxon>
        <taxon>Oceanospirillales</taxon>
        <taxon>Oceanospirillaceae</taxon>
        <taxon>Marinomonas</taxon>
    </lineage>
</organism>
<keyword evidence="3 8" id="KW-0699">rRNA-binding</keyword>
<proteinExistence type="inferred from homology"/>
<keyword evidence="5 8" id="KW-0689">Ribosomal protein</keyword>
<comment type="similarity">
    <text evidence="1 8 9">Belongs to the universal ribosomal protein uL11 family.</text>
</comment>
<evidence type="ECO:0000256" key="7">
    <source>
        <dbReference type="ARBA" id="ARBA00062905"/>
    </source>
</evidence>
<dbReference type="InterPro" id="IPR006519">
    <property type="entry name" value="Ribosomal_uL11_bac-typ"/>
</dbReference>
<evidence type="ECO:0000259" key="12">
    <source>
        <dbReference type="Pfam" id="PF03946"/>
    </source>
</evidence>
<dbReference type="InterPro" id="IPR000911">
    <property type="entry name" value="Ribosomal_uL11"/>
</dbReference>
<sequence>MAKKVEAYIKLQVKAGQANPSPPVGPALGQHGVNIMEFCKAFNAKTQSVEPGLPTPVIITVYNDRSFTFETKSTPAAVLLKKAAGIKSGSPRPNTQKVGTVTRAQLEEIVNAKQEDLTASDMDAAVRTIAGSARAMGLDVEGVN</sequence>
<dbReference type="RefSeq" id="WP_013797851.1">
    <property type="nucleotide sequence ID" value="NZ_QNRF01000011.1"/>
</dbReference>
<evidence type="ECO:0000256" key="2">
    <source>
        <dbReference type="ARBA" id="ARBA00022481"/>
    </source>
</evidence>
<keyword evidence="2 8" id="KW-0488">Methylation</keyword>
<dbReference type="FunFam" id="3.30.1550.10:FF:000001">
    <property type="entry name" value="50S ribosomal protein L11"/>
    <property type="match status" value="1"/>
</dbReference>
<protein>
    <recommendedName>
        <fullName evidence="8">Large ribosomal subunit protein uL11</fullName>
    </recommendedName>
</protein>
<dbReference type="SMART" id="SM00649">
    <property type="entry name" value="RL11"/>
    <property type="match status" value="1"/>
</dbReference>
<dbReference type="InterPro" id="IPR020783">
    <property type="entry name" value="Ribosomal_uL11_C"/>
</dbReference>
<feature type="domain" description="Large ribosomal subunit protein uL11 N-terminal" evidence="12">
    <location>
        <begin position="9"/>
        <end position="67"/>
    </location>
</feature>
<dbReference type="CDD" id="cd00349">
    <property type="entry name" value="Ribosomal_L11"/>
    <property type="match status" value="1"/>
</dbReference>
<comment type="caution">
    <text evidence="13">The sequence shown here is derived from an EMBL/GenBank/DDBJ whole genome shotgun (WGS) entry which is preliminary data.</text>
</comment>
<dbReference type="FunFam" id="1.10.10.250:FF:000001">
    <property type="entry name" value="50S ribosomal protein L11"/>
    <property type="match status" value="1"/>
</dbReference>
<evidence type="ECO:0000313" key="13">
    <source>
        <dbReference type="EMBL" id="RBO79773.1"/>
    </source>
</evidence>
<evidence type="ECO:0000256" key="10">
    <source>
        <dbReference type="RuleBase" id="RU003979"/>
    </source>
</evidence>
<evidence type="ECO:0000256" key="5">
    <source>
        <dbReference type="ARBA" id="ARBA00022980"/>
    </source>
</evidence>
<comment type="subunit">
    <text evidence="8">Part of the ribosomal stalk of the 50S ribosomal subunit. Interacts with L10 and the large rRNA to form the base of the stalk. L10 forms an elongated spine to which L12 dimers bind in a sequential fashion forming a multimeric L10(L12)X complex.</text>
</comment>
<evidence type="ECO:0000313" key="14">
    <source>
        <dbReference type="Proteomes" id="UP000252086"/>
    </source>
</evidence>
<dbReference type="EMBL" id="QNRF01000011">
    <property type="protein sequence ID" value="RBO79773.1"/>
    <property type="molecule type" value="Genomic_DNA"/>
</dbReference>
<evidence type="ECO:0000256" key="8">
    <source>
        <dbReference type="HAMAP-Rule" id="MF_00736"/>
    </source>
</evidence>
<dbReference type="PANTHER" id="PTHR11661:SF1">
    <property type="entry name" value="LARGE RIBOSOMAL SUBUNIT PROTEIN UL11M"/>
    <property type="match status" value="1"/>
</dbReference>
<dbReference type="HAMAP" id="MF_00736">
    <property type="entry name" value="Ribosomal_uL11"/>
    <property type="match status" value="1"/>
</dbReference>
<evidence type="ECO:0000256" key="4">
    <source>
        <dbReference type="ARBA" id="ARBA00022884"/>
    </source>
</evidence>
<feature type="domain" description="Large ribosomal subunit protein uL11 C-terminal" evidence="11">
    <location>
        <begin position="72"/>
        <end position="140"/>
    </location>
</feature>
<dbReference type="NCBIfam" id="TIGR01632">
    <property type="entry name" value="L11_bact"/>
    <property type="match status" value="1"/>
</dbReference>
<gene>
    <name evidence="8" type="primary">rplK</name>
    <name evidence="13" type="ORF">DFP76_11165</name>
</gene>
<dbReference type="PANTHER" id="PTHR11661">
    <property type="entry name" value="60S RIBOSOMAL PROTEIN L12"/>
    <property type="match status" value="1"/>
</dbReference>
<comment type="PTM">
    <text evidence="8 10">One or more lysine residues are methylated.</text>
</comment>
<evidence type="ECO:0000256" key="6">
    <source>
        <dbReference type="ARBA" id="ARBA00023274"/>
    </source>
</evidence>
<reference evidence="13 14" key="1">
    <citation type="submission" date="2018-06" db="EMBL/GenBank/DDBJ databases">
        <title>Genomic Encyclopedia of Type Strains, Phase III (KMG-III): the genomes of soil and plant-associated and newly described type strains.</title>
        <authorList>
            <person name="Whitman W."/>
        </authorList>
    </citation>
    <scope>NUCLEOTIDE SEQUENCE [LARGE SCALE GENOMIC DNA]</scope>
    <source>
        <strain evidence="13 14">CECT 7732</strain>
    </source>
</reference>
<dbReference type="Pfam" id="PF00298">
    <property type="entry name" value="Ribosomal_L11"/>
    <property type="match status" value="1"/>
</dbReference>
<comment type="subunit">
    <text evidence="7">Part of the ribosomal stalk of the 50S ribosomal subunit. Interacts with L10 and the large rRNA to form the base of the stalk. L10 forms an elongated spine to which 2 L12 dimers bind in a sequential fashion forming a pentameric L10(L12)2(L12)2 complex.</text>
</comment>
<keyword evidence="14" id="KW-1185">Reference proteome</keyword>